<dbReference type="PANTHER" id="PTHR24240">
    <property type="entry name" value="OPSIN"/>
    <property type="match status" value="1"/>
</dbReference>
<keyword evidence="10" id="KW-1185">Reference proteome</keyword>
<dbReference type="PRINTS" id="PR00237">
    <property type="entry name" value="GPCRRHODOPSN"/>
</dbReference>
<dbReference type="InterPro" id="IPR000276">
    <property type="entry name" value="GPCR_Rhodpsn"/>
</dbReference>
<dbReference type="PROSITE" id="PS50262">
    <property type="entry name" value="G_PROTEIN_RECEP_F1_2"/>
    <property type="match status" value="1"/>
</dbReference>
<dbReference type="PROSITE" id="PS00237">
    <property type="entry name" value="G_PROTEIN_RECEP_F1_1"/>
    <property type="match status" value="1"/>
</dbReference>
<dbReference type="EMBL" id="CAIIXF020000011">
    <property type="protein sequence ID" value="CAH1798946.1"/>
    <property type="molecule type" value="Genomic_DNA"/>
</dbReference>
<evidence type="ECO:0000313" key="9">
    <source>
        <dbReference type="EMBL" id="CAH1798946.1"/>
    </source>
</evidence>
<evidence type="ECO:0000256" key="7">
    <source>
        <dbReference type="ARBA" id="ARBA00023224"/>
    </source>
</evidence>
<keyword evidence="2 8" id="KW-0812">Transmembrane</keyword>
<evidence type="ECO:0000256" key="5">
    <source>
        <dbReference type="ARBA" id="ARBA00023136"/>
    </source>
</evidence>
<dbReference type="SUPFAM" id="SSF81321">
    <property type="entry name" value="Family A G protein-coupled receptor-like"/>
    <property type="match status" value="1"/>
</dbReference>
<evidence type="ECO:0000256" key="2">
    <source>
        <dbReference type="ARBA" id="ARBA00022692"/>
    </source>
</evidence>
<protein>
    <submittedName>
        <fullName evidence="9">Uncharacterized protein</fullName>
    </submittedName>
</protein>
<evidence type="ECO:0000256" key="8">
    <source>
        <dbReference type="RuleBase" id="RU000688"/>
    </source>
</evidence>
<dbReference type="OrthoDB" id="10044919at2759"/>
<reference evidence="9" key="1">
    <citation type="submission" date="2022-03" db="EMBL/GenBank/DDBJ databases">
        <authorList>
            <person name="Martin C."/>
        </authorList>
    </citation>
    <scope>NUCLEOTIDE SEQUENCE</scope>
</reference>
<keyword evidence="3" id="KW-1133">Transmembrane helix</keyword>
<evidence type="ECO:0000256" key="1">
    <source>
        <dbReference type="ARBA" id="ARBA00004141"/>
    </source>
</evidence>
<gene>
    <name evidence="9" type="ORF">OFUS_LOCUS23019</name>
</gene>
<name>A0A8J1XHP4_OWEFU</name>
<dbReference type="Pfam" id="PF00001">
    <property type="entry name" value="7tm_1"/>
    <property type="match status" value="1"/>
</dbReference>
<dbReference type="InterPro" id="IPR050125">
    <property type="entry name" value="GPCR_opsins"/>
</dbReference>
<organism evidence="9 10">
    <name type="scientific">Owenia fusiformis</name>
    <name type="common">Polychaete worm</name>
    <dbReference type="NCBI Taxonomy" id="6347"/>
    <lineage>
        <taxon>Eukaryota</taxon>
        <taxon>Metazoa</taxon>
        <taxon>Spiralia</taxon>
        <taxon>Lophotrochozoa</taxon>
        <taxon>Annelida</taxon>
        <taxon>Polychaeta</taxon>
        <taxon>Sedentaria</taxon>
        <taxon>Canalipalpata</taxon>
        <taxon>Sabellida</taxon>
        <taxon>Oweniida</taxon>
        <taxon>Oweniidae</taxon>
        <taxon>Owenia</taxon>
    </lineage>
</organism>
<dbReference type="AlphaFoldDB" id="A0A8J1XHP4"/>
<comment type="caution">
    <text evidence="9">The sequence shown here is derived from an EMBL/GenBank/DDBJ whole genome shotgun (WGS) entry which is preliminary data.</text>
</comment>
<dbReference type="GO" id="GO:0004930">
    <property type="term" value="F:G protein-coupled receptor activity"/>
    <property type="evidence" value="ECO:0007669"/>
    <property type="project" value="UniProtKB-KW"/>
</dbReference>
<keyword evidence="6 8" id="KW-0675">Receptor</keyword>
<proteinExistence type="inferred from homology"/>
<dbReference type="GO" id="GO:0016020">
    <property type="term" value="C:membrane"/>
    <property type="evidence" value="ECO:0007669"/>
    <property type="project" value="UniProtKB-SubCell"/>
</dbReference>
<dbReference type="Proteomes" id="UP000749559">
    <property type="component" value="Unassembled WGS sequence"/>
</dbReference>
<keyword evidence="7 8" id="KW-0807">Transducer</keyword>
<accession>A0A8J1XHP4</accession>
<evidence type="ECO:0000256" key="3">
    <source>
        <dbReference type="ARBA" id="ARBA00022989"/>
    </source>
</evidence>
<comment type="similarity">
    <text evidence="8">Belongs to the G-protein coupled receptor 1 family.</text>
</comment>
<dbReference type="CDD" id="cd00637">
    <property type="entry name" value="7tm_classA_rhodopsin-like"/>
    <property type="match status" value="1"/>
</dbReference>
<evidence type="ECO:0000256" key="6">
    <source>
        <dbReference type="ARBA" id="ARBA00023170"/>
    </source>
</evidence>
<comment type="subcellular location">
    <subcellularLocation>
        <location evidence="1">Membrane</location>
        <topology evidence="1">Multi-pass membrane protein</topology>
    </subcellularLocation>
</comment>
<keyword evidence="4 8" id="KW-0297">G-protein coupled receptor</keyword>
<sequence>MNITGYDESRSRFVPLPSYTRDISIFAAVLVALVCVFGIAVNGFIMLVIAKTKKLHTVPNWLIFMMCATDVIQFSVVKPAQQVVTEVLHGWPFDYQSCSVFGFLAILFIALNLFNLCYMAINRYVLIVHQSAYQTIFSKKGTIALVVSSTAFVFIALLVPFTGLWGKYGYVEKTNACSMIVDSPNSSSFSLGVSVIGFVLPLLVMLYCYVRILIFVKLQQKKINGHNNGTKTTTMAVKKADVKLAKVMASIFLLYVACILPRMALNWIDPNNQYPMAHKIATAILLSYSLLNGIVFTLQNTQFKKSCLTFVGIDPSQVQLVEEPQSDHERQITTVSHT</sequence>
<dbReference type="Gene3D" id="1.20.1070.10">
    <property type="entry name" value="Rhodopsin 7-helix transmembrane proteins"/>
    <property type="match status" value="1"/>
</dbReference>
<evidence type="ECO:0000313" key="10">
    <source>
        <dbReference type="Proteomes" id="UP000749559"/>
    </source>
</evidence>
<keyword evidence="5" id="KW-0472">Membrane</keyword>
<evidence type="ECO:0000256" key="4">
    <source>
        <dbReference type="ARBA" id="ARBA00023040"/>
    </source>
</evidence>
<dbReference type="InterPro" id="IPR017452">
    <property type="entry name" value="GPCR_Rhodpsn_7TM"/>
</dbReference>